<accession>A0AAV2RXU1</accession>
<gene>
    <name evidence="3" type="ORF">MNOR_LOCUS29932</name>
</gene>
<dbReference type="EMBL" id="CAXKWB010035633">
    <property type="protein sequence ID" value="CAL4146851.1"/>
    <property type="molecule type" value="Genomic_DNA"/>
</dbReference>
<reference evidence="3 4" key="1">
    <citation type="submission" date="2024-05" db="EMBL/GenBank/DDBJ databases">
        <authorList>
            <person name="Wallberg A."/>
        </authorList>
    </citation>
    <scope>NUCLEOTIDE SEQUENCE [LARGE SCALE GENOMIC DNA]</scope>
</reference>
<feature type="non-terminal residue" evidence="3">
    <location>
        <position position="119"/>
    </location>
</feature>
<dbReference type="Proteomes" id="UP001497623">
    <property type="component" value="Unassembled WGS sequence"/>
</dbReference>
<evidence type="ECO:0000256" key="1">
    <source>
        <dbReference type="SAM" id="MobiDB-lite"/>
    </source>
</evidence>
<keyword evidence="2" id="KW-0472">Membrane</keyword>
<feature type="transmembrane region" description="Helical" evidence="2">
    <location>
        <begin position="82"/>
        <end position="100"/>
    </location>
</feature>
<dbReference type="AlphaFoldDB" id="A0AAV2RXU1"/>
<comment type="caution">
    <text evidence="3">The sequence shown here is derived from an EMBL/GenBank/DDBJ whole genome shotgun (WGS) entry which is preliminary data.</text>
</comment>
<keyword evidence="4" id="KW-1185">Reference proteome</keyword>
<sequence>MTITSMKEQQDKLISTPGDRPDSVDVDIGLEADSSSTLFSQSDKKITSVLEKDPDVEQARSIDAEGSWKLTRANVKNWKCKNICLIFIVCLLLFTIGVVLCCTLGNCFTLCSEADESSL</sequence>
<proteinExistence type="predicted"/>
<evidence type="ECO:0000256" key="2">
    <source>
        <dbReference type="SAM" id="Phobius"/>
    </source>
</evidence>
<feature type="region of interest" description="Disordered" evidence="1">
    <location>
        <begin position="1"/>
        <end position="22"/>
    </location>
</feature>
<organism evidence="3 4">
    <name type="scientific">Meganyctiphanes norvegica</name>
    <name type="common">Northern krill</name>
    <name type="synonym">Thysanopoda norvegica</name>
    <dbReference type="NCBI Taxonomy" id="48144"/>
    <lineage>
        <taxon>Eukaryota</taxon>
        <taxon>Metazoa</taxon>
        <taxon>Ecdysozoa</taxon>
        <taxon>Arthropoda</taxon>
        <taxon>Crustacea</taxon>
        <taxon>Multicrustacea</taxon>
        <taxon>Malacostraca</taxon>
        <taxon>Eumalacostraca</taxon>
        <taxon>Eucarida</taxon>
        <taxon>Euphausiacea</taxon>
        <taxon>Euphausiidae</taxon>
        <taxon>Meganyctiphanes</taxon>
    </lineage>
</organism>
<keyword evidence="2" id="KW-1133">Transmembrane helix</keyword>
<protein>
    <submittedName>
        <fullName evidence="3">Uncharacterized protein</fullName>
    </submittedName>
</protein>
<name>A0AAV2RXU1_MEGNR</name>
<evidence type="ECO:0000313" key="4">
    <source>
        <dbReference type="Proteomes" id="UP001497623"/>
    </source>
</evidence>
<keyword evidence="2" id="KW-0812">Transmembrane</keyword>
<evidence type="ECO:0000313" key="3">
    <source>
        <dbReference type="EMBL" id="CAL4146851.1"/>
    </source>
</evidence>